<keyword evidence="2" id="KW-0342">GTP-binding</keyword>
<dbReference type="OMA" id="KMWGQPS"/>
<dbReference type="Gene3D" id="3.40.50.300">
    <property type="entry name" value="P-loop containing nucleotide triphosphate hydrolases"/>
    <property type="match status" value="1"/>
</dbReference>
<dbReference type="SMART" id="SM00174">
    <property type="entry name" value="RHO"/>
    <property type="match status" value="1"/>
</dbReference>
<dbReference type="eggNOG" id="KOG0079">
    <property type="taxonomic scope" value="Eukaryota"/>
</dbReference>
<evidence type="ECO:0000313" key="4">
    <source>
        <dbReference type="Proteomes" id="UP000053201"/>
    </source>
</evidence>
<dbReference type="Proteomes" id="UP000053201">
    <property type="component" value="Unassembled WGS sequence"/>
</dbReference>
<gene>
    <name evidence="3" type="ORF">SPPG_05565</name>
</gene>
<dbReference type="EMBL" id="KQ257458">
    <property type="protein sequence ID" value="KNC99315.1"/>
    <property type="molecule type" value="Genomic_DNA"/>
</dbReference>
<dbReference type="VEuPathDB" id="FungiDB:SPPG_05565"/>
<dbReference type="SMART" id="SM00175">
    <property type="entry name" value="RAB"/>
    <property type="match status" value="1"/>
</dbReference>
<dbReference type="SUPFAM" id="SSF52540">
    <property type="entry name" value="P-loop containing nucleoside triphosphate hydrolases"/>
    <property type="match status" value="1"/>
</dbReference>
<keyword evidence="4" id="KW-1185">Reference proteome</keyword>
<organism evidence="3 4">
    <name type="scientific">Spizellomyces punctatus (strain DAOM BR117)</name>
    <dbReference type="NCBI Taxonomy" id="645134"/>
    <lineage>
        <taxon>Eukaryota</taxon>
        <taxon>Fungi</taxon>
        <taxon>Fungi incertae sedis</taxon>
        <taxon>Chytridiomycota</taxon>
        <taxon>Chytridiomycota incertae sedis</taxon>
        <taxon>Chytridiomycetes</taxon>
        <taxon>Spizellomycetales</taxon>
        <taxon>Spizellomycetaceae</taxon>
        <taxon>Spizellomyces</taxon>
    </lineage>
</organism>
<dbReference type="InParanoid" id="A0A0L0HCR5"/>
<dbReference type="RefSeq" id="XP_016607355.1">
    <property type="nucleotide sequence ID" value="XM_016753772.1"/>
</dbReference>
<proteinExistence type="predicted"/>
<dbReference type="PANTHER" id="PTHR47977">
    <property type="entry name" value="RAS-RELATED PROTEIN RAB"/>
    <property type="match status" value="1"/>
</dbReference>
<dbReference type="InterPro" id="IPR027417">
    <property type="entry name" value="P-loop_NTPase"/>
</dbReference>
<dbReference type="InterPro" id="IPR001806">
    <property type="entry name" value="Small_GTPase"/>
</dbReference>
<dbReference type="GO" id="GO:0005525">
    <property type="term" value="F:GTP binding"/>
    <property type="evidence" value="ECO:0007669"/>
    <property type="project" value="UniProtKB-KW"/>
</dbReference>
<evidence type="ECO:0000256" key="1">
    <source>
        <dbReference type="ARBA" id="ARBA00022741"/>
    </source>
</evidence>
<accession>A0A0L0HCR5</accession>
<sequence length="185" mass="20498">MTFGKIILRNKCVVLGSPTTGKTALTQLFHSDGTQYAKTYAMTLHCDTSLKPITIPDTQFTVDLYIHDIGCSDLFAQDWVKYTEGATSYMIVYDVTNADSFKDVGKWMEIVSRGAQGVLVANKTDQTSRRVVSTAQGEELASRFGLGYFECSAATNTDVEAPFYYLASTFHQAFMDACQIFERGV</sequence>
<dbReference type="InterPro" id="IPR050227">
    <property type="entry name" value="Rab"/>
</dbReference>
<dbReference type="OrthoDB" id="265044at2759"/>
<reference evidence="3 4" key="1">
    <citation type="submission" date="2009-08" db="EMBL/GenBank/DDBJ databases">
        <title>The Genome Sequence of Spizellomyces punctatus strain DAOM BR117.</title>
        <authorList>
            <consortium name="The Broad Institute Genome Sequencing Platform"/>
            <person name="Russ C."/>
            <person name="Cuomo C."/>
            <person name="Shea T."/>
            <person name="Young S.K."/>
            <person name="Zeng Q."/>
            <person name="Koehrsen M."/>
            <person name="Haas B."/>
            <person name="Borodovsky M."/>
            <person name="Guigo R."/>
            <person name="Alvarado L."/>
            <person name="Berlin A."/>
            <person name="Bochicchio J."/>
            <person name="Borenstein D."/>
            <person name="Chapman S."/>
            <person name="Chen Z."/>
            <person name="Engels R."/>
            <person name="Freedman E."/>
            <person name="Gellesch M."/>
            <person name="Goldberg J."/>
            <person name="Griggs A."/>
            <person name="Gujja S."/>
            <person name="Heiman D."/>
            <person name="Hepburn T."/>
            <person name="Howarth C."/>
            <person name="Jen D."/>
            <person name="Larson L."/>
            <person name="Lewis B."/>
            <person name="Mehta T."/>
            <person name="Park D."/>
            <person name="Pearson M."/>
            <person name="Roberts A."/>
            <person name="Saif S."/>
            <person name="Shenoy N."/>
            <person name="Sisk P."/>
            <person name="Stolte C."/>
            <person name="Sykes S."/>
            <person name="Thomson T."/>
            <person name="Walk T."/>
            <person name="White J."/>
            <person name="Yandava C."/>
            <person name="Burger G."/>
            <person name="Gray M.W."/>
            <person name="Holland P.W.H."/>
            <person name="King N."/>
            <person name="Lang F.B.F."/>
            <person name="Roger A.J."/>
            <person name="Ruiz-Trillo I."/>
            <person name="Lander E."/>
            <person name="Nusbaum C."/>
        </authorList>
    </citation>
    <scope>NUCLEOTIDE SEQUENCE [LARGE SCALE GENOMIC DNA]</scope>
    <source>
        <strain evidence="3 4">DAOM BR117</strain>
    </source>
</reference>
<dbReference type="AlphaFoldDB" id="A0A0L0HCR5"/>
<keyword evidence="1" id="KW-0547">Nucleotide-binding</keyword>
<dbReference type="FunFam" id="3.40.50.300:FF:001447">
    <property type="entry name" value="Ras-related protein Rab-1B"/>
    <property type="match status" value="1"/>
</dbReference>
<name>A0A0L0HCR5_SPIPD</name>
<dbReference type="PROSITE" id="PS51421">
    <property type="entry name" value="RAS"/>
    <property type="match status" value="1"/>
</dbReference>
<dbReference type="STRING" id="645134.A0A0L0HCR5"/>
<dbReference type="PRINTS" id="PR00449">
    <property type="entry name" value="RASTRNSFRMNG"/>
</dbReference>
<dbReference type="Pfam" id="PF00071">
    <property type="entry name" value="Ras"/>
    <property type="match status" value="1"/>
</dbReference>
<evidence type="ECO:0000313" key="3">
    <source>
        <dbReference type="EMBL" id="KNC99315.1"/>
    </source>
</evidence>
<evidence type="ECO:0000256" key="2">
    <source>
        <dbReference type="ARBA" id="ARBA00023134"/>
    </source>
</evidence>
<protein>
    <submittedName>
        <fullName evidence="3">Small GTP-binding protein domain</fullName>
    </submittedName>
</protein>
<dbReference type="GO" id="GO:0003924">
    <property type="term" value="F:GTPase activity"/>
    <property type="evidence" value="ECO:0007669"/>
    <property type="project" value="InterPro"/>
</dbReference>
<dbReference type="SMART" id="SM00173">
    <property type="entry name" value="RAS"/>
    <property type="match status" value="1"/>
</dbReference>
<dbReference type="PROSITE" id="PS51419">
    <property type="entry name" value="RAB"/>
    <property type="match status" value="1"/>
</dbReference>
<dbReference type="GeneID" id="27688929"/>